<accession>A0AAP2HQ93</accession>
<dbReference type="EMBL" id="JAHPMX010000030">
    <property type="protein sequence ID" value="MBU9360523.1"/>
    <property type="molecule type" value="Genomic_DNA"/>
</dbReference>
<gene>
    <name evidence="2" type="ORF">KTE52_29805</name>
</gene>
<keyword evidence="1" id="KW-0812">Transmembrane</keyword>
<dbReference type="RefSeq" id="WP_059937478.1">
    <property type="nucleotide sequence ID" value="NZ_JAHPMX010000030.1"/>
</dbReference>
<evidence type="ECO:0000313" key="2">
    <source>
        <dbReference type="EMBL" id="MBU9360523.1"/>
    </source>
</evidence>
<protein>
    <submittedName>
        <fullName evidence="2">Mating pair formation protein</fullName>
    </submittedName>
</protein>
<keyword evidence="1" id="KW-0472">Membrane</keyword>
<feature type="transmembrane region" description="Helical" evidence="1">
    <location>
        <begin position="88"/>
        <end position="108"/>
    </location>
</feature>
<evidence type="ECO:0000256" key="1">
    <source>
        <dbReference type="SAM" id="Phobius"/>
    </source>
</evidence>
<reference evidence="2" key="1">
    <citation type="submission" date="2021-06" db="EMBL/GenBank/DDBJ databases">
        <title>A collection of bacterial strains from the Burkholderia cepacia Research Laboratory and Repository.</title>
        <authorList>
            <person name="Lipuma J."/>
            <person name="Spilker T."/>
        </authorList>
    </citation>
    <scope>NUCLEOTIDE SEQUENCE</scope>
    <source>
        <strain evidence="2">AU37435</strain>
    </source>
</reference>
<keyword evidence="1" id="KW-1133">Transmembrane helix</keyword>
<dbReference type="AlphaFoldDB" id="A0AAP2HQ93"/>
<evidence type="ECO:0000313" key="3">
    <source>
        <dbReference type="Proteomes" id="UP001196915"/>
    </source>
</evidence>
<name>A0AAP2HQ93_9BURK</name>
<organism evidence="2 3">
    <name type="scientific">Burkholderia multivorans</name>
    <dbReference type="NCBI Taxonomy" id="87883"/>
    <lineage>
        <taxon>Bacteria</taxon>
        <taxon>Pseudomonadati</taxon>
        <taxon>Pseudomonadota</taxon>
        <taxon>Betaproteobacteria</taxon>
        <taxon>Burkholderiales</taxon>
        <taxon>Burkholderiaceae</taxon>
        <taxon>Burkholderia</taxon>
        <taxon>Burkholderia cepacia complex</taxon>
    </lineage>
</organism>
<dbReference type="Proteomes" id="UP001196915">
    <property type="component" value="Unassembled WGS sequence"/>
</dbReference>
<feature type="transmembrane region" description="Helical" evidence="1">
    <location>
        <begin position="57"/>
        <end position="76"/>
    </location>
</feature>
<comment type="caution">
    <text evidence="2">The sequence shown here is derived from an EMBL/GenBank/DDBJ whole genome shotgun (WGS) entry which is preliminary data.</text>
</comment>
<sequence length="119" mass="12990">MLKTERFLNLQAWQKRKRFLSVAGLALLAMGVFAMPEFAHAASYSTGTQLAKDFVQWLFIDAGPYVFMAVLGLLVVGVTKGWVHMKAGVIAVVACFVFFCVPSVVVYLKQSAATVINNG</sequence>
<proteinExistence type="predicted"/>